<protein>
    <submittedName>
        <fullName evidence="5">L-lactate utilization operon repressor</fullName>
    </submittedName>
</protein>
<dbReference type="InterPro" id="IPR008920">
    <property type="entry name" value="TF_FadR/GntR_C"/>
</dbReference>
<dbReference type="Pfam" id="PF07729">
    <property type="entry name" value="FCD"/>
    <property type="match status" value="1"/>
</dbReference>
<keyword evidence="3" id="KW-0804">Transcription</keyword>
<dbReference type="OrthoDB" id="261145at2"/>
<evidence type="ECO:0000313" key="6">
    <source>
        <dbReference type="Proteomes" id="UP000187735"/>
    </source>
</evidence>
<evidence type="ECO:0000256" key="1">
    <source>
        <dbReference type="ARBA" id="ARBA00023015"/>
    </source>
</evidence>
<dbReference type="InterPro" id="IPR011711">
    <property type="entry name" value="GntR_C"/>
</dbReference>
<organism evidence="5 6">
    <name type="scientific">Fuerstiella marisgermanici</name>
    <dbReference type="NCBI Taxonomy" id="1891926"/>
    <lineage>
        <taxon>Bacteria</taxon>
        <taxon>Pseudomonadati</taxon>
        <taxon>Planctomycetota</taxon>
        <taxon>Planctomycetia</taxon>
        <taxon>Planctomycetales</taxon>
        <taxon>Planctomycetaceae</taxon>
        <taxon>Fuerstiella</taxon>
    </lineage>
</organism>
<evidence type="ECO:0000256" key="2">
    <source>
        <dbReference type="ARBA" id="ARBA00023125"/>
    </source>
</evidence>
<dbReference type="Proteomes" id="UP000187735">
    <property type="component" value="Chromosome"/>
</dbReference>
<name>A0A1P8WR50_9PLAN</name>
<dbReference type="PANTHER" id="PTHR43537">
    <property type="entry name" value="TRANSCRIPTIONAL REGULATOR, GNTR FAMILY"/>
    <property type="match status" value="1"/>
</dbReference>
<dbReference type="SMART" id="SM00895">
    <property type="entry name" value="FCD"/>
    <property type="match status" value="1"/>
</dbReference>
<dbReference type="CDD" id="cd07377">
    <property type="entry name" value="WHTH_GntR"/>
    <property type="match status" value="1"/>
</dbReference>
<dbReference type="AlphaFoldDB" id="A0A1P8WR50"/>
<dbReference type="STRING" id="1891926.Fuma_06202"/>
<sequence length="243" mass="27586">MAADAQSNGTQAEGLAATLRREIQESPLEDGDFFMTESDLAETYGVSRTVAREAVGRLKSLGMLEGRKRKGLIIRRPDPLKLLTQTLPSLVSNEDDLRELGMLRYALEVGSIELAIRNTTEDQIQQLSEVVSQMEVAFADENDVENFVELDVQFHALILAMTGSRMISGMRKLLVDFFIKVPRRGDLVAAADRMIWEHRELYEAIQARDVERARTMIRMHCTEWFRDLPDDTSPNRDDRGTKI</sequence>
<dbReference type="Gene3D" id="1.10.10.10">
    <property type="entry name" value="Winged helix-like DNA-binding domain superfamily/Winged helix DNA-binding domain"/>
    <property type="match status" value="1"/>
</dbReference>
<evidence type="ECO:0000313" key="5">
    <source>
        <dbReference type="EMBL" id="APZ96533.1"/>
    </source>
</evidence>
<dbReference type="SMART" id="SM00345">
    <property type="entry name" value="HTH_GNTR"/>
    <property type="match status" value="1"/>
</dbReference>
<dbReference type="GO" id="GO:0003700">
    <property type="term" value="F:DNA-binding transcription factor activity"/>
    <property type="evidence" value="ECO:0007669"/>
    <property type="project" value="InterPro"/>
</dbReference>
<dbReference type="Pfam" id="PF00392">
    <property type="entry name" value="GntR"/>
    <property type="match status" value="1"/>
</dbReference>
<dbReference type="PANTHER" id="PTHR43537:SF5">
    <property type="entry name" value="UXU OPERON TRANSCRIPTIONAL REGULATOR"/>
    <property type="match status" value="1"/>
</dbReference>
<dbReference type="EMBL" id="CP017641">
    <property type="protein sequence ID" value="APZ96533.1"/>
    <property type="molecule type" value="Genomic_DNA"/>
</dbReference>
<proteinExistence type="predicted"/>
<dbReference type="Gene3D" id="1.20.120.530">
    <property type="entry name" value="GntR ligand-binding domain-like"/>
    <property type="match status" value="1"/>
</dbReference>
<dbReference type="RefSeq" id="WP_077027546.1">
    <property type="nucleotide sequence ID" value="NZ_CP017641.1"/>
</dbReference>
<dbReference type="InterPro" id="IPR000524">
    <property type="entry name" value="Tscrpt_reg_HTH_GntR"/>
</dbReference>
<gene>
    <name evidence="5" type="primary">lutR</name>
    <name evidence="5" type="ORF">Fuma_06202</name>
</gene>
<evidence type="ECO:0000256" key="3">
    <source>
        <dbReference type="ARBA" id="ARBA00023163"/>
    </source>
</evidence>
<dbReference type="KEGG" id="fmr:Fuma_06202"/>
<accession>A0A1P8WR50</accession>
<dbReference type="PROSITE" id="PS50949">
    <property type="entry name" value="HTH_GNTR"/>
    <property type="match status" value="1"/>
</dbReference>
<dbReference type="SUPFAM" id="SSF46785">
    <property type="entry name" value="Winged helix' DNA-binding domain"/>
    <property type="match status" value="1"/>
</dbReference>
<dbReference type="PRINTS" id="PR00035">
    <property type="entry name" value="HTHGNTR"/>
</dbReference>
<dbReference type="InterPro" id="IPR036390">
    <property type="entry name" value="WH_DNA-bd_sf"/>
</dbReference>
<reference evidence="5 6" key="1">
    <citation type="journal article" date="2016" name="Front. Microbiol.">
        <title>Fuerstia marisgermanicae gen. nov., sp. nov., an Unusual Member of the Phylum Planctomycetes from the German Wadden Sea.</title>
        <authorList>
            <person name="Kohn T."/>
            <person name="Heuer A."/>
            <person name="Jogler M."/>
            <person name="Vollmers J."/>
            <person name="Boedeker C."/>
            <person name="Bunk B."/>
            <person name="Rast P."/>
            <person name="Borchert D."/>
            <person name="Glockner I."/>
            <person name="Freese H.M."/>
            <person name="Klenk H.P."/>
            <person name="Overmann J."/>
            <person name="Kaster A.K."/>
            <person name="Rohde M."/>
            <person name="Wiegand S."/>
            <person name="Jogler C."/>
        </authorList>
    </citation>
    <scope>NUCLEOTIDE SEQUENCE [LARGE SCALE GENOMIC DNA]</scope>
    <source>
        <strain evidence="5 6">NH11</strain>
    </source>
</reference>
<keyword evidence="1" id="KW-0805">Transcription regulation</keyword>
<dbReference type="GO" id="GO:0003677">
    <property type="term" value="F:DNA binding"/>
    <property type="evidence" value="ECO:0007669"/>
    <property type="project" value="UniProtKB-KW"/>
</dbReference>
<keyword evidence="2" id="KW-0238">DNA-binding</keyword>
<evidence type="ECO:0000259" key="4">
    <source>
        <dbReference type="PROSITE" id="PS50949"/>
    </source>
</evidence>
<dbReference type="InterPro" id="IPR036388">
    <property type="entry name" value="WH-like_DNA-bd_sf"/>
</dbReference>
<feature type="domain" description="HTH gntR-type" evidence="4">
    <location>
        <begin position="9"/>
        <end position="77"/>
    </location>
</feature>
<keyword evidence="6" id="KW-1185">Reference proteome</keyword>
<dbReference type="SUPFAM" id="SSF48008">
    <property type="entry name" value="GntR ligand-binding domain-like"/>
    <property type="match status" value="1"/>
</dbReference>